<dbReference type="PROSITE" id="PS01124">
    <property type="entry name" value="HTH_ARAC_FAMILY_2"/>
    <property type="match status" value="1"/>
</dbReference>
<dbReference type="CDD" id="cd06986">
    <property type="entry name" value="cupin_MmsR-like_N"/>
    <property type="match status" value="1"/>
</dbReference>
<name>A0A561PQK5_9BACT</name>
<accession>A0A561PQK5</accession>
<sequence>MGHFPNAVNHYYSREARKYSYAVFLHCYDGEGWIKVGTKKFTLKAGDAFFFPPYIAHSYAASAERPWSIFWMHLSGKNVEELMEAVGLNTQRAPIHTVHSEERVKLFHQMLNTLTKGFSVPNLLYANLVLPNYLGTFISPDSFTNLSPASTIDNNYINTAIIYMQQHIDEQLSVEVIARELGISSTVLFRNFKKSTGYSPIAYFNFLKTQKAIQLIHARKYTISEIGSKIGIDDPYYFSRLFKKQMGVSPRQYINEFLYQTGKGEQQ</sequence>
<keyword evidence="6" id="KW-1185">Reference proteome</keyword>
<dbReference type="SUPFAM" id="SSF51215">
    <property type="entry name" value="Regulatory protein AraC"/>
    <property type="match status" value="1"/>
</dbReference>
<evidence type="ECO:0000256" key="3">
    <source>
        <dbReference type="ARBA" id="ARBA00023163"/>
    </source>
</evidence>
<dbReference type="Pfam" id="PF02311">
    <property type="entry name" value="AraC_binding"/>
    <property type="match status" value="1"/>
</dbReference>
<dbReference type="Proteomes" id="UP000320811">
    <property type="component" value="Unassembled WGS sequence"/>
</dbReference>
<dbReference type="InterPro" id="IPR018060">
    <property type="entry name" value="HTH_AraC"/>
</dbReference>
<dbReference type="Gene3D" id="2.60.120.280">
    <property type="entry name" value="Regulatory protein AraC"/>
    <property type="match status" value="1"/>
</dbReference>
<dbReference type="InterPro" id="IPR003313">
    <property type="entry name" value="AraC-bd"/>
</dbReference>
<keyword evidence="1" id="KW-0805">Transcription regulation</keyword>
<feature type="domain" description="HTH araC/xylS-type" evidence="4">
    <location>
        <begin position="158"/>
        <end position="256"/>
    </location>
</feature>
<evidence type="ECO:0000313" key="6">
    <source>
        <dbReference type="Proteomes" id="UP000320811"/>
    </source>
</evidence>
<evidence type="ECO:0000256" key="2">
    <source>
        <dbReference type="ARBA" id="ARBA00023125"/>
    </source>
</evidence>
<protein>
    <submittedName>
        <fullName evidence="5">AraC-like DNA-binding protein</fullName>
    </submittedName>
</protein>
<comment type="caution">
    <text evidence="5">The sequence shown here is derived from an EMBL/GenBank/DDBJ whole genome shotgun (WGS) entry which is preliminary data.</text>
</comment>
<dbReference type="Pfam" id="PF12833">
    <property type="entry name" value="HTH_18"/>
    <property type="match status" value="1"/>
</dbReference>
<dbReference type="PANTHER" id="PTHR43280:SF30">
    <property type="entry name" value="MMSAB OPERON REGULATORY PROTEIN"/>
    <property type="match status" value="1"/>
</dbReference>
<dbReference type="EMBL" id="VIWO01000004">
    <property type="protein sequence ID" value="TWF40363.1"/>
    <property type="molecule type" value="Genomic_DNA"/>
</dbReference>
<dbReference type="InterPro" id="IPR009057">
    <property type="entry name" value="Homeodomain-like_sf"/>
</dbReference>
<dbReference type="SMART" id="SM00342">
    <property type="entry name" value="HTH_ARAC"/>
    <property type="match status" value="1"/>
</dbReference>
<dbReference type="InterPro" id="IPR020449">
    <property type="entry name" value="Tscrpt_reg_AraC-type_HTH"/>
</dbReference>
<dbReference type="PRINTS" id="PR00032">
    <property type="entry name" value="HTHARAC"/>
</dbReference>
<organism evidence="5 6">
    <name type="scientific">Chitinophaga polysaccharea</name>
    <dbReference type="NCBI Taxonomy" id="1293035"/>
    <lineage>
        <taxon>Bacteria</taxon>
        <taxon>Pseudomonadati</taxon>
        <taxon>Bacteroidota</taxon>
        <taxon>Chitinophagia</taxon>
        <taxon>Chitinophagales</taxon>
        <taxon>Chitinophagaceae</taxon>
        <taxon>Chitinophaga</taxon>
    </lineage>
</organism>
<dbReference type="SUPFAM" id="SSF46689">
    <property type="entry name" value="Homeodomain-like"/>
    <property type="match status" value="2"/>
</dbReference>
<dbReference type="PANTHER" id="PTHR43280">
    <property type="entry name" value="ARAC-FAMILY TRANSCRIPTIONAL REGULATOR"/>
    <property type="match status" value="1"/>
</dbReference>
<evidence type="ECO:0000313" key="5">
    <source>
        <dbReference type="EMBL" id="TWF40363.1"/>
    </source>
</evidence>
<dbReference type="AlphaFoldDB" id="A0A561PQK5"/>
<evidence type="ECO:0000256" key="1">
    <source>
        <dbReference type="ARBA" id="ARBA00023015"/>
    </source>
</evidence>
<gene>
    <name evidence="5" type="ORF">FHW36_10445</name>
</gene>
<dbReference type="InterPro" id="IPR037923">
    <property type="entry name" value="HTH-like"/>
</dbReference>
<dbReference type="GO" id="GO:0003700">
    <property type="term" value="F:DNA-binding transcription factor activity"/>
    <property type="evidence" value="ECO:0007669"/>
    <property type="project" value="InterPro"/>
</dbReference>
<dbReference type="Gene3D" id="1.10.10.60">
    <property type="entry name" value="Homeodomain-like"/>
    <property type="match status" value="2"/>
</dbReference>
<proteinExistence type="predicted"/>
<evidence type="ECO:0000259" key="4">
    <source>
        <dbReference type="PROSITE" id="PS01124"/>
    </source>
</evidence>
<keyword evidence="2 5" id="KW-0238">DNA-binding</keyword>
<reference evidence="5 6" key="1">
    <citation type="submission" date="2019-06" db="EMBL/GenBank/DDBJ databases">
        <title>Sorghum-associated microbial communities from plants grown in Nebraska, USA.</title>
        <authorList>
            <person name="Schachtman D."/>
        </authorList>
    </citation>
    <scope>NUCLEOTIDE SEQUENCE [LARGE SCALE GENOMIC DNA]</scope>
    <source>
        <strain evidence="5 6">1209</strain>
    </source>
</reference>
<keyword evidence="3" id="KW-0804">Transcription</keyword>
<dbReference type="GO" id="GO:0043565">
    <property type="term" value="F:sequence-specific DNA binding"/>
    <property type="evidence" value="ECO:0007669"/>
    <property type="project" value="InterPro"/>
</dbReference>